<dbReference type="RefSeq" id="WP_045093129.1">
    <property type="nucleotide sequence ID" value="NZ_KQ235882.1"/>
</dbReference>
<dbReference type="GO" id="GO:0016702">
    <property type="term" value="F:oxidoreductase activity, acting on single donors with incorporation of molecular oxygen, incorporation of two atoms of oxygen"/>
    <property type="evidence" value="ECO:0007669"/>
    <property type="project" value="UniProtKB-ARBA"/>
</dbReference>
<dbReference type="SUPFAM" id="SSF143447">
    <property type="entry name" value="AMMECR1-like"/>
    <property type="match status" value="1"/>
</dbReference>
<reference evidence="2 3" key="1">
    <citation type="submission" date="2011-04" db="EMBL/GenBank/DDBJ databases">
        <title>The Genome Sequence of Clostridium citroniae WAL-19142.</title>
        <authorList>
            <consortium name="The Broad Institute Genome Sequencing Platform"/>
            <person name="Earl A."/>
            <person name="Ward D."/>
            <person name="Feldgarden M."/>
            <person name="Gevers D."/>
            <person name="Warren Y.A."/>
            <person name="Tyrrell K.L."/>
            <person name="Citron D.M."/>
            <person name="Goldstein E.J."/>
            <person name="Daigneault M."/>
            <person name="Allen-Vercoe E."/>
            <person name="Young S.K."/>
            <person name="Zeng Q."/>
            <person name="Gargeya S."/>
            <person name="Fitzgerald M."/>
            <person name="Haas B."/>
            <person name="Abouelleil A."/>
            <person name="Alvarado L."/>
            <person name="Arachchi H.M."/>
            <person name="Berlin A."/>
            <person name="Brown A."/>
            <person name="Chapman S.B."/>
            <person name="Chen Z."/>
            <person name="Dunbar C."/>
            <person name="Freedman E."/>
            <person name="Gearin G."/>
            <person name="Gellesch M."/>
            <person name="Goldberg J."/>
            <person name="Griggs A."/>
            <person name="Gujja S."/>
            <person name="Heilman E.R."/>
            <person name="Heiman D."/>
            <person name="Howarth C."/>
            <person name="Larson L."/>
            <person name="Lui A."/>
            <person name="MacDonald P.J."/>
            <person name="Mehta T."/>
            <person name="Montmayeur A."/>
            <person name="Murphy C."/>
            <person name="Neiman D."/>
            <person name="Pearson M."/>
            <person name="Priest M."/>
            <person name="Roberts A."/>
            <person name="Saif S."/>
            <person name="Shea T."/>
            <person name="Shenoy N."/>
            <person name="Sisk P."/>
            <person name="Stolte C."/>
            <person name="Sykes S."/>
            <person name="White J."/>
            <person name="Yandava C."/>
            <person name="Wortman J."/>
            <person name="Nusbaum C."/>
            <person name="Birren B."/>
        </authorList>
    </citation>
    <scope>NUCLEOTIDE SEQUENCE [LARGE SCALE GENOMIC DNA]</scope>
    <source>
        <strain evidence="2 3">WAL-19142</strain>
    </source>
</reference>
<dbReference type="GO" id="GO:0008198">
    <property type="term" value="F:ferrous iron binding"/>
    <property type="evidence" value="ECO:0007669"/>
    <property type="project" value="InterPro"/>
</dbReference>
<dbReference type="PATRIC" id="fig|742734.4.peg.4880"/>
<sequence length="468" mass="52225">MAIISGIMVPHPPLIVPAVGRGQELLIRDTVQAYHEAALLVAQSRPETIVMLSPHAVMYGDYFHISPGRGARGDFGQFLAPQEAVEVEYDRELVKELRSLADEADFPMGTEGERDRTLDHGTMVPLFFVNQHYRDYRLVRIGGSGLPFADHYKAGQLIEKAVSRLGRRVVIIASGDLSHKLKGDGPYGYSAQGPEYDQRIMEIMGNARFGQLLEFKEEFCEKAGECGHRSFTMMAGAMDGMAVESRRLTYQGPFGVGYGICTFMVKGKDKSRHFLKEYEAAEQERCRQMQDGEDAYVSLARRSLEHYVRTRRMISLDTVKDELPEEMLDTRAGTFVSIHKNGALRGCIGTIGPVCRNVAEEIIQNAVSAGIHDPRFPSVMEEELCRLVYSVDVLGETQPISGTEELDVKHYGVIVTKGQRRGLLLPNLDGVDTVEEQLEIAKQKAGIDADDMDVRLERFQVIRHGDKG</sequence>
<dbReference type="Pfam" id="PF02900">
    <property type="entry name" value="LigB"/>
    <property type="match status" value="1"/>
</dbReference>
<dbReference type="SUPFAM" id="SSF53213">
    <property type="entry name" value="LigB-like"/>
    <property type="match status" value="1"/>
</dbReference>
<dbReference type="PANTHER" id="PTHR13016:SF0">
    <property type="entry name" value="AMME SYNDROME CANDIDATE GENE 1 PROTEIN"/>
    <property type="match status" value="1"/>
</dbReference>
<dbReference type="OrthoDB" id="159752at2"/>
<dbReference type="PANTHER" id="PTHR13016">
    <property type="entry name" value="AMMECR1 HOMOLOG"/>
    <property type="match status" value="1"/>
</dbReference>
<feature type="domain" description="AMMECR1" evidence="1">
    <location>
        <begin position="291"/>
        <end position="468"/>
    </location>
</feature>
<proteinExistence type="predicted"/>
<dbReference type="GeneID" id="93163898"/>
<dbReference type="Gene3D" id="3.40.830.10">
    <property type="entry name" value="LigB-like"/>
    <property type="match status" value="1"/>
</dbReference>
<dbReference type="InterPro" id="IPR027623">
    <property type="entry name" value="AmmeMemoSam_A"/>
</dbReference>
<protein>
    <recommendedName>
        <fullName evidence="1">AMMECR1 domain-containing protein</fullName>
    </recommendedName>
</protein>
<evidence type="ECO:0000259" key="1">
    <source>
        <dbReference type="PROSITE" id="PS51112"/>
    </source>
</evidence>
<gene>
    <name evidence="2" type="ORF">HMPREF9470_04550</name>
</gene>
<dbReference type="InterPro" id="IPR002733">
    <property type="entry name" value="AMMECR1_domain"/>
</dbReference>
<dbReference type="InterPro" id="IPR023473">
    <property type="entry name" value="AMMECR1"/>
</dbReference>
<dbReference type="NCBIfam" id="TIGR04336">
    <property type="entry name" value="AmmeMemoSam_B"/>
    <property type="match status" value="1"/>
</dbReference>
<dbReference type="Proteomes" id="UP000037392">
    <property type="component" value="Unassembled WGS sequence"/>
</dbReference>
<dbReference type="PROSITE" id="PS51112">
    <property type="entry name" value="AMMECR1"/>
    <property type="match status" value="1"/>
</dbReference>
<dbReference type="InterPro" id="IPR036071">
    <property type="entry name" value="AMMECR1_dom_sf"/>
</dbReference>
<evidence type="ECO:0000313" key="2">
    <source>
        <dbReference type="EMBL" id="KMW16112.1"/>
    </source>
</evidence>
<dbReference type="Gene3D" id="3.30.700.20">
    <property type="entry name" value="Hypothetical protein ph0010, domain 1"/>
    <property type="match status" value="1"/>
</dbReference>
<evidence type="ECO:0000313" key="3">
    <source>
        <dbReference type="Proteomes" id="UP000037392"/>
    </source>
</evidence>
<dbReference type="Pfam" id="PF01871">
    <property type="entry name" value="AMMECR1"/>
    <property type="match status" value="1"/>
</dbReference>
<dbReference type="Gene3D" id="3.30.1490.150">
    <property type="entry name" value="Hypothetical protein ph0010, domain 2"/>
    <property type="match status" value="1"/>
</dbReference>
<name>A0A0J9BSR1_9FIRM</name>
<dbReference type="InterPro" id="IPR004183">
    <property type="entry name" value="Xdiol_dOase_suB"/>
</dbReference>
<dbReference type="AlphaFoldDB" id="A0A0J9BSR1"/>
<organism evidence="2 3">
    <name type="scientific">[Clostridium] citroniae WAL-19142</name>
    <dbReference type="NCBI Taxonomy" id="742734"/>
    <lineage>
        <taxon>Bacteria</taxon>
        <taxon>Bacillati</taxon>
        <taxon>Bacillota</taxon>
        <taxon>Clostridia</taxon>
        <taxon>Lachnospirales</taxon>
        <taxon>Lachnospiraceae</taxon>
        <taxon>Enterocloster</taxon>
    </lineage>
</organism>
<dbReference type="NCBIfam" id="TIGR04335">
    <property type="entry name" value="AmmeMemoSam_A"/>
    <property type="match status" value="1"/>
</dbReference>
<dbReference type="EMBL" id="ADLK01000032">
    <property type="protein sequence ID" value="KMW16112.1"/>
    <property type="molecule type" value="Genomic_DNA"/>
</dbReference>
<dbReference type="CDD" id="cd07951">
    <property type="entry name" value="ED_3B_N_AMMECR1"/>
    <property type="match status" value="1"/>
</dbReference>
<comment type="caution">
    <text evidence="2">The sequence shown here is derived from an EMBL/GenBank/DDBJ whole genome shotgun (WGS) entry which is preliminary data.</text>
</comment>
<dbReference type="InterPro" id="IPR027485">
    <property type="entry name" value="AMMECR1_N"/>
</dbReference>
<accession>A0A0J9BSR1</accession>